<evidence type="ECO:0000256" key="4">
    <source>
        <dbReference type="PIRSR" id="PIRSR006806-1"/>
    </source>
</evidence>
<reference evidence="6" key="1">
    <citation type="submission" date="2020-10" db="EMBL/GenBank/DDBJ databases">
        <authorList>
            <person name="Gilroy R."/>
        </authorList>
    </citation>
    <scope>NUCLEOTIDE SEQUENCE</scope>
    <source>
        <strain evidence="6">ChiSjej3B21-11622</strain>
    </source>
</reference>
<reference evidence="6" key="2">
    <citation type="journal article" date="2021" name="PeerJ">
        <title>Extensive microbial diversity within the chicken gut microbiome revealed by metagenomics and culture.</title>
        <authorList>
            <person name="Gilroy R."/>
            <person name="Ravi A."/>
            <person name="Getino M."/>
            <person name="Pursley I."/>
            <person name="Horton D.L."/>
            <person name="Alikhan N.F."/>
            <person name="Baker D."/>
            <person name="Gharbi K."/>
            <person name="Hall N."/>
            <person name="Watson M."/>
            <person name="Adriaenssens E.M."/>
            <person name="Foster-Nyarko E."/>
            <person name="Jarju S."/>
            <person name="Secka A."/>
            <person name="Antonio M."/>
            <person name="Oren A."/>
            <person name="Chaudhuri R.R."/>
            <person name="La Ragione R."/>
            <person name="Hildebrand F."/>
            <person name="Pallen M.J."/>
        </authorList>
    </citation>
    <scope>NUCLEOTIDE SEQUENCE</scope>
    <source>
        <strain evidence="6">ChiSjej3B21-11622</strain>
    </source>
</reference>
<accession>A0A9D0ZY56</accession>
<dbReference type="PIRSF" id="PIRSF006806">
    <property type="entry name" value="FTHF_cligase"/>
    <property type="match status" value="1"/>
</dbReference>
<keyword evidence="5" id="KW-0460">Magnesium</keyword>
<gene>
    <name evidence="6" type="ORF">IAB26_10560</name>
</gene>
<feature type="binding site" evidence="4">
    <location>
        <begin position="3"/>
        <end position="7"/>
    </location>
    <ligand>
        <name>ATP</name>
        <dbReference type="ChEBI" id="CHEBI:30616"/>
    </ligand>
</feature>
<keyword evidence="5" id="KW-0479">Metal-binding</keyword>
<evidence type="ECO:0000256" key="5">
    <source>
        <dbReference type="RuleBase" id="RU361279"/>
    </source>
</evidence>
<evidence type="ECO:0000313" key="6">
    <source>
        <dbReference type="EMBL" id="HIQ96990.1"/>
    </source>
</evidence>
<dbReference type="GO" id="GO:0035999">
    <property type="term" value="P:tetrahydrofolate interconversion"/>
    <property type="evidence" value="ECO:0007669"/>
    <property type="project" value="TreeGrafter"/>
</dbReference>
<sequence>MEKKQIRKLIFEKRKSQDPEALREKSHRICQKVIAHPFYQKADAIYLYMDCKGEASTEELFSKALEDGKRVAAPKVFGEEMRFFYLTSKEDLEPGYFGIPEPKGGLTEATEEQALVIVPGVAFDRERHRCGYGKGFYDRYLKRHPSMHTIAIALDDQIVPEVPADEFDVAPQVLITPDEVL</sequence>
<feature type="binding site" evidence="4">
    <location>
        <begin position="129"/>
        <end position="137"/>
    </location>
    <ligand>
        <name>ATP</name>
        <dbReference type="ChEBI" id="CHEBI:30616"/>
    </ligand>
</feature>
<feature type="binding site" evidence="4">
    <location>
        <position position="49"/>
    </location>
    <ligand>
        <name>substrate</name>
    </ligand>
</feature>
<dbReference type="Proteomes" id="UP000886886">
    <property type="component" value="Unassembled WGS sequence"/>
</dbReference>
<dbReference type="AlphaFoldDB" id="A0A9D0ZY56"/>
<comment type="catalytic activity">
    <reaction evidence="5">
        <text>(6S)-5-formyl-5,6,7,8-tetrahydrofolate + ATP = (6R)-5,10-methenyltetrahydrofolate + ADP + phosphate</text>
        <dbReference type="Rhea" id="RHEA:10488"/>
        <dbReference type="ChEBI" id="CHEBI:30616"/>
        <dbReference type="ChEBI" id="CHEBI:43474"/>
        <dbReference type="ChEBI" id="CHEBI:57455"/>
        <dbReference type="ChEBI" id="CHEBI:57457"/>
        <dbReference type="ChEBI" id="CHEBI:456216"/>
        <dbReference type="EC" id="6.3.3.2"/>
    </reaction>
</comment>
<dbReference type="NCBIfam" id="TIGR02727">
    <property type="entry name" value="MTHFS_bact"/>
    <property type="match status" value="1"/>
</dbReference>
<proteinExistence type="inferred from homology"/>
<comment type="caution">
    <text evidence="6">The sequence shown here is derived from an EMBL/GenBank/DDBJ whole genome shotgun (WGS) entry which is preliminary data.</text>
</comment>
<evidence type="ECO:0000313" key="7">
    <source>
        <dbReference type="Proteomes" id="UP000886886"/>
    </source>
</evidence>
<organism evidence="6 7">
    <name type="scientific">Candidatus Limivivens merdigallinarum</name>
    <dbReference type="NCBI Taxonomy" id="2840859"/>
    <lineage>
        <taxon>Bacteria</taxon>
        <taxon>Bacillati</taxon>
        <taxon>Bacillota</taxon>
        <taxon>Clostridia</taxon>
        <taxon>Lachnospirales</taxon>
        <taxon>Lachnospiraceae</taxon>
        <taxon>Lachnospiraceae incertae sedis</taxon>
        <taxon>Candidatus Limivivens</taxon>
    </lineage>
</organism>
<evidence type="ECO:0000256" key="2">
    <source>
        <dbReference type="ARBA" id="ARBA00022741"/>
    </source>
</evidence>
<evidence type="ECO:0000256" key="1">
    <source>
        <dbReference type="ARBA" id="ARBA00010638"/>
    </source>
</evidence>
<dbReference type="InterPro" id="IPR002698">
    <property type="entry name" value="FTHF_cligase"/>
</dbReference>
<dbReference type="InterPro" id="IPR024185">
    <property type="entry name" value="FTHF_cligase-like_sf"/>
</dbReference>
<feature type="binding site" evidence="4">
    <location>
        <position position="54"/>
    </location>
    <ligand>
        <name>substrate</name>
    </ligand>
</feature>
<comment type="similarity">
    <text evidence="1 5">Belongs to the 5-formyltetrahydrofolate cyclo-ligase family.</text>
</comment>
<dbReference type="PANTHER" id="PTHR23407:SF1">
    <property type="entry name" value="5-FORMYLTETRAHYDROFOLATE CYCLO-LIGASE"/>
    <property type="match status" value="1"/>
</dbReference>
<name>A0A9D0ZY56_9FIRM</name>
<dbReference type="PANTHER" id="PTHR23407">
    <property type="entry name" value="ATPASE INHIBITOR/5-FORMYLTETRAHYDROFOLATE CYCLO-LIGASE"/>
    <property type="match status" value="1"/>
</dbReference>
<dbReference type="Pfam" id="PF01812">
    <property type="entry name" value="5-FTHF_cyc-lig"/>
    <property type="match status" value="1"/>
</dbReference>
<dbReference type="EC" id="6.3.3.2" evidence="5"/>
<dbReference type="EMBL" id="DVFT01000157">
    <property type="protein sequence ID" value="HIQ96990.1"/>
    <property type="molecule type" value="Genomic_DNA"/>
</dbReference>
<comment type="cofactor">
    <cofactor evidence="5">
        <name>Mg(2+)</name>
        <dbReference type="ChEBI" id="CHEBI:18420"/>
    </cofactor>
</comment>
<dbReference type="SUPFAM" id="SSF100950">
    <property type="entry name" value="NagB/RpiA/CoA transferase-like"/>
    <property type="match status" value="1"/>
</dbReference>
<keyword evidence="6" id="KW-0436">Ligase</keyword>
<keyword evidence="3 4" id="KW-0067">ATP-binding</keyword>
<dbReference type="InterPro" id="IPR037171">
    <property type="entry name" value="NagB/RpiA_transferase-like"/>
</dbReference>
<dbReference type="GO" id="GO:0009396">
    <property type="term" value="P:folic acid-containing compound biosynthetic process"/>
    <property type="evidence" value="ECO:0007669"/>
    <property type="project" value="TreeGrafter"/>
</dbReference>
<dbReference type="Gene3D" id="3.40.50.10420">
    <property type="entry name" value="NagB/RpiA/CoA transferase-like"/>
    <property type="match status" value="1"/>
</dbReference>
<dbReference type="GO" id="GO:0030272">
    <property type="term" value="F:5-formyltetrahydrofolate cyclo-ligase activity"/>
    <property type="evidence" value="ECO:0007669"/>
    <property type="project" value="UniProtKB-EC"/>
</dbReference>
<protein>
    <recommendedName>
        <fullName evidence="5">5-formyltetrahydrofolate cyclo-ligase</fullName>
        <ecNumber evidence="5">6.3.3.2</ecNumber>
    </recommendedName>
</protein>
<dbReference type="GO" id="GO:0046872">
    <property type="term" value="F:metal ion binding"/>
    <property type="evidence" value="ECO:0007669"/>
    <property type="project" value="UniProtKB-KW"/>
</dbReference>
<keyword evidence="2 4" id="KW-0547">Nucleotide-binding</keyword>
<evidence type="ECO:0000256" key="3">
    <source>
        <dbReference type="ARBA" id="ARBA00022840"/>
    </source>
</evidence>
<dbReference type="GO" id="GO:0005524">
    <property type="term" value="F:ATP binding"/>
    <property type="evidence" value="ECO:0007669"/>
    <property type="project" value="UniProtKB-KW"/>
</dbReference>